<feature type="transmembrane region" description="Helical" evidence="13">
    <location>
        <begin position="160"/>
        <end position="179"/>
    </location>
</feature>
<gene>
    <name evidence="15" type="ORF">A2358_04105</name>
</gene>
<dbReference type="InterPro" id="IPR013112">
    <property type="entry name" value="FAD-bd_8"/>
</dbReference>
<protein>
    <recommendedName>
        <fullName evidence="14">FAD-binding FR-type domain-containing protein</fullName>
    </recommendedName>
</protein>
<feature type="transmembrane region" description="Helical" evidence="13">
    <location>
        <begin position="12"/>
        <end position="33"/>
    </location>
</feature>
<evidence type="ECO:0000256" key="1">
    <source>
        <dbReference type="ARBA" id="ARBA00001974"/>
    </source>
</evidence>
<name>A0A1G2IX23_9BACT</name>
<comment type="caution">
    <text evidence="15">The sequence shown here is derived from an EMBL/GenBank/DDBJ whole genome shotgun (WGS) entry which is preliminary data.</text>
</comment>
<feature type="transmembrane region" description="Helical" evidence="13">
    <location>
        <begin position="129"/>
        <end position="148"/>
    </location>
</feature>
<evidence type="ECO:0000259" key="14">
    <source>
        <dbReference type="PROSITE" id="PS51384"/>
    </source>
</evidence>
<dbReference type="PANTHER" id="PTHR47354">
    <property type="entry name" value="NADH OXIDOREDUCTASE HCR"/>
    <property type="match status" value="1"/>
</dbReference>
<sequence length="437" mass="49508">MKQNNILENSGFWILGIFSATPLLLWIFTAPLIPQISNLNVLIISMGNVAGLCGFAMFSLVIILSSRLKIFDKLFRGINESYTVHHTLGGLAFCLLLFHPLLLAFGYFSTSFKGMAQFLLPGAYWSQNFGIIGLSLMIAALVITFYAKLKYQIWKFTHKFMGVAFIFAFLHTFLIGSDVASNQPLKIYLFILGIAAIIAYFYRTLFPNFLVQTYGYAVKNVKAFEDKIWEIEFAPAGGNKISFNAGQFAFIKFYSKALSKELHPFSFSSAPGQPLRIAIKESGDYTNKISGLKAGDFAKFEGPFGVFNFQKYSNKKQIWIAGGVGITPFLSMLRSLPVKDSDYKIDLYYSAKNENCFAFKREIEEISRASKNLNVKFWDTSKEKFISADAICKTTQDFLDRDIFVCGPPVLMQSLKTQFLKFGFFKKNIHIEEFQLY</sequence>
<dbReference type="Pfam" id="PF00175">
    <property type="entry name" value="NAD_binding_1"/>
    <property type="match status" value="1"/>
</dbReference>
<dbReference type="InterPro" id="IPR017927">
    <property type="entry name" value="FAD-bd_FR_type"/>
</dbReference>
<dbReference type="InterPro" id="IPR013130">
    <property type="entry name" value="Fe3_Rdtase_TM_dom"/>
</dbReference>
<dbReference type="GO" id="GO:0016020">
    <property type="term" value="C:membrane"/>
    <property type="evidence" value="ECO:0007669"/>
    <property type="project" value="UniProtKB-SubCell"/>
</dbReference>
<keyword evidence="8 13" id="KW-1133">Transmembrane helix</keyword>
<feature type="transmembrane region" description="Helical" evidence="13">
    <location>
        <begin position="185"/>
        <end position="202"/>
    </location>
</feature>
<accession>A0A1G2IX23</accession>
<dbReference type="Gene3D" id="3.40.50.80">
    <property type="entry name" value="Nucleotide-binding domain of ferredoxin-NADP reductase (FNR) module"/>
    <property type="match status" value="1"/>
</dbReference>
<keyword evidence="3" id="KW-0285">Flavoprotein</keyword>
<proteinExistence type="predicted"/>
<dbReference type="InterPro" id="IPR017938">
    <property type="entry name" value="Riboflavin_synthase-like_b-brl"/>
</dbReference>
<dbReference type="InterPro" id="IPR039261">
    <property type="entry name" value="FNR_nucleotide-bd"/>
</dbReference>
<keyword evidence="12 13" id="KW-0472">Membrane</keyword>
<dbReference type="SUPFAM" id="SSF52343">
    <property type="entry name" value="Ferredoxin reductase-like, C-terminal NADP-linked domain"/>
    <property type="match status" value="1"/>
</dbReference>
<evidence type="ECO:0000256" key="4">
    <source>
        <dbReference type="ARBA" id="ARBA00022692"/>
    </source>
</evidence>
<dbReference type="GO" id="GO:0050660">
    <property type="term" value="F:flavin adenine dinucleotide binding"/>
    <property type="evidence" value="ECO:0007669"/>
    <property type="project" value="TreeGrafter"/>
</dbReference>
<keyword evidence="10" id="KW-0408">Iron</keyword>
<feature type="transmembrane region" description="Helical" evidence="13">
    <location>
        <begin position="87"/>
        <end position="109"/>
    </location>
</feature>
<evidence type="ECO:0000256" key="11">
    <source>
        <dbReference type="ARBA" id="ARBA00023014"/>
    </source>
</evidence>
<evidence type="ECO:0000256" key="5">
    <source>
        <dbReference type="ARBA" id="ARBA00022714"/>
    </source>
</evidence>
<dbReference type="PRINTS" id="PR00410">
    <property type="entry name" value="PHEHYDRXLASE"/>
</dbReference>
<evidence type="ECO:0000256" key="13">
    <source>
        <dbReference type="SAM" id="Phobius"/>
    </source>
</evidence>
<dbReference type="PROSITE" id="PS51384">
    <property type="entry name" value="FAD_FR"/>
    <property type="match status" value="1"/>
</dbReference>
<comment type="cofactor">
    <cofactor evidence="1">
        <name>FAD</name>
        <dbReference type="ChEBI" id="CHEBI:57692"/>
    </cofactor>
</comment>
<keyword evidence="6" id="KW-0479">Metal-binding</keyword>
<dbReference type="STRING" id="1802223.A2358_04105"/>
<evidence type="ECO:0000256" key="2">
    <source>
        <dbReference type="ARBA" id="ARBA00004141"/>
    </source>
</evidence>
<dbReference type="GO" id="GO:0016491">
    <property type="term" value="F:oxidoreductase activity"/>
    <property type="evidence" value="ECO:0007669"/>
    <property type="project" value="UniProtKB-KW"/>
</dbReference>
<keyword evidence="9" id="KW-0560">Oxidoreductase</keyword>
<dbReference type="InterPro" id="IPR001433">
    <property type="entry name" value="OxRdtase_FAD/NAD-bd"/>
</dbReference>
<evidence type="ECO:0000256" key="9">
    <source>
        <dbReference type="ARBA" id="ARBA00023002"/>
    </source>
</evidence>
<keyword evidence="11" id="KW-0411">Iron-sulfur</keyword>
<evidence type="ECO:0000256" key="3">
    <source>
        <dbReference type="ARBA" id="ARBA00022630"/>
    </source>
</evidence>
<dbReference type="Proteomes" id="UP000178650">
    <property type="component" value="Unassembled WGS sequence"/>
</dbReference>
<evidence type="ECO:0000313" key="15">
    <source>
        <dbReference type="EMBL" id="OGZ79137.1"/>
    </source>
</evidence>
<dbReference type="InterPro" id="IPR050415">
    <property type="entry name" value="MRET"/>
</dbReference>
<comment type="subcellular location">
    <subcellularLocation>
        <location evidence="2">Membrane</location>
        <topology evidence="2">Multi-pass membrane protein</topology>
    </subcellularLocation>
</comment>
<dbReference type="Pfam" id="PF08022">
    <property type="entry name" value="FAD_binding_8"/>
    <property type="match status" value="1"/>
</dbReference>
<dbReference type="Pfam" id="PF01794">
    <property type="entry name" value="Ferric_reduct"/>
    <property type="match status" value="1"/>
</dbReference>
<evidence type="ECO:0000313" key="16">
    <source>
        <dbReference type="Proteomes" id="UP000178650"/>
    </source>
</evidence>
<organism evidence="15 16">
    <name type="scientific">Candidatus Staskawiczbacteria bacterium RIFOXYB1_FULL_37_44</name>
    <dbReference type="NCBI Taxonomy" id="1802223"/>
    <lineage>
        <taxon>Bacteria</taxon>
        <taxon>Candidatus Staskawicziibacteriota</taxon>
    </lineage>
</organism>
<dbReference type="SUPFAM" id="SSF63380">
    <property type="entry name" value="Riboflavin synthase domain-like"/>
    <property type="match status" value="1"/>
</dbReference>
<keyword evidence="7" id="KW-0274">FAD</keyword>
<evidence type="ECO:0000256" key="7">
    <source>
        <dbReference type="ARBA" id="ARBA00022827"/>
    </source>
</evidence>
<dbReference type="AlphaFoldDB" id="A0A1G2IX23"/>
<evidence type="ECO:0000256" key="8">
    <source>
        <dbReference type="ARBA" id="ARBA00022989"/>
    </source>
</evidence>
<evidence type="ECO:0000256" key="10">
    <source>
        <dbReference type="ARBA" id="ARBA00023004"/>
    </source>
</evidence>
<feature type="transmembrane region" description="Helical" evidence="13">
    <location>
        <begin position="39"/>
        <end position="66"/>
    </location>
</feature>
<dbReference type="GO" id="GO:0051537">
    <property type="term" value="F:2 iron, 2 sulfur cluster binding"/>
    <property type="evidence" value="ECO:0007669"/>
    <property type="project" value="UniProtKB-KW"/>
</dbReference>
<keyword evidence="5" id="KW-0001">2Fe-2S</keyword>
<reference evidence="15 16" key="1">
    <citation type="journal article" date="2016" name="Nat. Commun.">
        <title>Thousands of microbial genomes shed light on interconnected biogeochemical processes in an aquifer system.</title>
        <authorList>
            <person name="Anantharaman K."/>
            <person name="Brown C.T."/>
            <person name="Hug L.A."/>
            <person name="Sharon I."/>
            <person name="Castelle C.J."/>
            <person name="Probst A.J."/>
            <person name="Thomas B.C."/>
            <person name="Singh A."/>
            <person name="Wilkins M.J."/>
            <person name="Karaoz U."/>
            <person name="Brodie E.L."/>
            <person name="Williams K.H."/>
            <person name="Hubbard S.S."/>
            <person name="Banfield J.F."/>
        </authorList>
    </citation>
    <scope>NUCLEOTIDE SEQUENCE [LARGE SCALE GENOMIC DNA]</scope>
</reference>
<evidence type="ECO:0000256" key="12">
    <source>
        <dbReference type="ARBA" id="ARBA00023136"/>
    </source>
</evidence>
<feature type="domain" description="FAD-binding FR-type" evidence="14">
    <location>
        <begin position="211"/>
        <end position="310"/>
    </location>
</feature>
<keyword evidence="4 13" id="KW-0812">Transmembrane</keyword>
<evidence type="ECO:0000256" key="6">
    <source>
        <dbReference type="ARBA" id="ARBA00022723"/>
    </source>
</evidence>
<dbReference type="CDD" id="cd06198">
    <property type="entry name" value="FNR_like_3"/>
    <property type="match status" value="1"/>
</dbReference>
<dbReference type="Gene3D" id="2.40.30.10">
    <property type="entry name" value="Translation factors"/>
    <property type="match status" value="1"/>
</dbReference>
<dbReference type="PANTHER" id="PTHR47354:SF8">
    <property type="entry name" value="1,2-PHENYLACETYL-COA EPOXIDASE, SUBUNIT E"/>
    <property type="match status" value="1"/>
</dbReference>
<dbReference type="GO" id="GO:0046872">
    <property type="term" value="F:metal ion binding"/>
    <property type="evidence" value="ECO:0007669"/>
    <property type="project" value="UniProtKB-KW"/>
</dbReference>
<dbReference type="EMBL" id="MHPJ01000009">
    <property type="protein sequence ID" value="OGZ79137.1"/>
    <property type="molecule type" value="Genomic_DNA"/>
</dbReference>